<feature type="domain" description="Flavodoxin-like" evidence="19">
    <location>
        <begin position="511"/>
        <end position="652"/>
    </location>
</feature>
<dbReference type="Pfam" id="PF00667">
    <property type="entry name" value="FAD_binding_1"/>
    <property type="match status" value="1"/>
</dbReference>
<dbReference type="GO" id="GO:0050660">
    <property type="term" value="F:flavin adenine dinucleotide binding"/>
    <property type="evidence" value="ECO:0007669"/>
    <property type="project" value="TreeGrafter"/>
</dbReference>
<evidence type="ECO:0000259" key="20">
    <source>
        <dbReference type="PROSITE" id="PS51384"/>
    </source>
</evidence>
<dbReference type="PROSITE" id="PS51384">
    <property type="entry name" value="FAD_FR"/>
    <property type="match status" value="1"/>
</dbReference>
<evidence type="ECO:0000256" key="18">
    <source>
        <dbReference type="SAM" id="MobiDB-lite"/>
    </source>
</evidence>
<dbReference type="SUPFAM" id="SSF52343">
    <property type="entry name" value="Ferredoxin reductase-like, C-terminal NADP-linked domain"/>
    <property type="match status" value="1"/>
</dbReference>
<keyword evidence="10 16" id="KW-0249">Electron transport</keyword>
<comment type="catalytic activity">
    <reaction evidence="14 16">
        <text>an organic molecule + reduced [NADPH--hemoprotein reductase] + O2 = an alcohol + oxidized [NADPH--hemoprotein reductase] + H2O + H(+)</text>
        <dbReference type="Rhea" id="RHEA:17149"/>
        <dbReference type="Rhea" id="RHEA-COMP:11964"/>
        <dbReference type="Rhea" id="RHEA-COMP:11965"/>
        <dbReference type="ChEBI" id="CHEBI:15377"/>
        <dbReference type="ChEBI" id="CHEBI:15378"/>
        <dbReference type="ChEBI" id="CHEBI:15379"/>
        <dbReference type="ChEBI" id="CHEBI:30879"/>
        <dbReference type="ChEBI" id="CHEBI:57618"/>
        <dbReference type="ChEBI" id="CHEBI:58210"/>
        <dbReference type="ChEBI" id="CHEBI:142491"/>
        <dbReference type="EC" id="1.14.14.1"/>
    </reaction>
</comment>
<feature type="domain" description="FAD-binding FR-type" evidence="20">
    <location>
        <begin position="690"/>
        <end position="920"/>
    </location>
</feature>
<dbReference type="InterPro" id="IPR017972">
    <property type="entry name" value="Cyt_P450_CS"/>
</dbReference>
<gene>
    <name evidence="21" type="ORF">C8A05DRAFT_17676</name>
</gene>
<reference evidence="21" key="1">
    <citation type="journal article" date="2023" name="Mol. Phylogenet. Evol.">
        <title>Genome-scale phylogeny and comparative genomics of the fungal order Sordariales.</title>
        <authorList>
            <person name="Hensen N."/>
            <person name="Bonometti L."/>
            <person name="Westerberg I."/>
            <person name="Brannstrom I.O."/>
            <person name="Guillou S."/>
            <person name="Cros-Aarteil S."/>
            <person name="Calhoun S."/>
            <person name="Haridas S."/>
            <person name="Kuo A."/>
            <person name="Mondo S."/>
            <person name="Pangilinan J."/>
            <person name="Riley R."/>
            <person name="LaButti K."/>
            <person name="Andreopoulos B."/>
            <person name="Lipzen A."/>
            <person name="Chen C."/>
            <person name="Yan M."/>
            <person name="Daum C."/>
            <person name="Ng V."/>
            <person name="Clum A."/>
            <person name="Steindorff A."/>
            <person name="Ohm R.A."/>
            <person name="Martin F."/>
            <person name="Silar P."/>
            <person name="Natvig D.O."/>
            <person name="Lalanne C."/>
            <person name="Gautier V."/>
            <person name="Ament-Velasquez S.L."/>
            <person name="Kruys A."/>
            <person name="Hutchinson M.I."/>
            <person name="Powell A.J."/>
            <person name="Barry K."/>
            <person name="Miller A.N."/>
            <person name="Grigoriev I.V."/>
            <person name="Debuchy R."/>
            <person name="Gladieux P."/>
            <person name="Hiltunen Thoren M."/>
            <person name="Johannesson H."/>
        </authorList>
    </citation>
    <scope>NUCLEOTIDE SEQUENCE</scope>
    <source>
        <strain evidence="21">CBS 103.79</strain>
    </source>
</reference>
<evidence type="ECO:0000256" key="6">
    <source>
        <dbReference type="ARBA" id="ARBA00022643"/>
    </source>
</evidence>
<dbReference type="InterPro" id="IPR017927">
    <property type="entry name" value="FAD-bd_FR_type"/>
</dbReference>
<keyword evidence="9 16" id="KW-0521">NADP</keyword>
<evidence type="ECO:0000256" key="10">
    <source>
        <dbReference type="ARBA" id="ARBA00022982"/>
    </source>
</evidence>
<proteinExistence type="inferred from homology"/>
<dbReference type="InterPro" id="IPR003097">
    <property type="entry name" value="CysJ-like_FAD-binding"/>
</dbReference>
<dbReference type="Pfam" id="PF00175">
    <property type="entry name" value="NAD_binding_1"/>
    <property type="match status" value="1"/>
</dbReference>
<dbReference type="InterPro" id="IPR023206">
    <property type="entry name" value="Bifunctional_P450_P450_red"/>
</dbReference>
<evidence type="ECO:0000256" key="14">
    <source>
        <dbReference type="ARBA" id="ARBA00047827"/>
    </source>
</evidence>
<keyword evidence="3 16" id="KW-0813">Transport</keyword>
<feature type="region of interest" description="Disordered" evidence="18">
    <location>
        <begin position="477"/>
        <end position="513"/>
    </location>
</feature>
<dbReference type="PRINTS" id="PR00385">
    <property type="entry name" value="P450"/>
</dbReference>
<dbReference type="InterPro" id="IPR017938">
    <property type="entry name" value="Riboflavin_synthase-like_b-brl"/>
</dbReference>
<dbReference type="GO" id="GO:0070330">
    <property type="term" value="F:aromatase activity"/>
    <property type="evidence" value="ECO:0007669"/>
    <property type="project" value="UniProtKB-UniRule"/>
</dbReference>
<dbReference type="PIRSF" id="PIRSF000209">
    <property type="entry name" value="Bifunctional_P450_P450R"/>
    <property type="match status" value="1"/>
</dbReference>
<dbReference type="PANTHER" id="PTHR19384:SF127">
    <property type="entry name" value="BIFUNCTIONAL CYTOCHROME P450_NADPH--P450 REDUCTASE"/>
    <property type="match status" value="1"/>
</dbReference>
<organism evidence="21 22">
    <name type="scientific">Staphylotrichum tortipilum</name>
    <dbReference type="NCBI Taxonomy" id="2831512"/>
    <lineage>
        <taxon>Eukaryota</taxon>
        <taxon>Fungi</taxon>
        <taxon>Dikarya</taxon>
        <taxon>Ascomycota</taxon>
        <taxon>Pezizomycotina</taxon>
        <taxon>Sordariomycetes</taxon>
        <taxon>Sordariomycetidae</taxon>
        <taxon>Sordariales</taxon>
        <taxon>Chaetomiaceae</taxon>
        <taxon>Staphylotrichum</taxon>
    </lineage>
</organism>
<dbReference type="InterPro" id="IPR001433">
    <property type="entry name" value="OxRdtase_FAD/NAD-bd"/>
</dbReference>
<dbReference type="Gene3D" id="1.20.990.10">
    <property type="entry name" value="NADPH-cytochrome p450 Reductase, Chain A, domain 3"/>
    <property type="match status" value="1"/>
</dbReference>
<dbReference type="Proteomes" id="UP001303889">
    <property type="component" value="Unassembled WGS sequence"/>
</dbReference>
<evidence type="ECO:0000256" key="3">
    <source>
        <dbReference type="ARBA" id="ARBA00022448"/>
    </source>
</evidence>
<protein>
    <recommendedName>
        <fullName evidence="16">Bifunctional cytochrome P450/NADPH--P450 reductase</fullName>
    </recommendedName>
    <domain>
        <recommendedName>
            <fullName evidence="16">Cytochrome P450</fullName>
            <ecNumber evidence="16">1.14.14.1</ecNumber>
        </recommendedName>
    </domain>
    <domain>
        <recommendedName>
            <fullName evidence="16">NADPH--cytochrome P450 reductase</fullName>
            <ecNumber evidence="16">1.6.2.4</ecNumber>
        </recommendedName>
    </domain>
</protein>
<evidence type="ECO:0000313" key="21">
    <source>
        <dbReference type="EMBL" id="KAK3899957.1"/>
    </source>
</evidence>
<evidence type="ECO:0000256" key="17">
    <source>
        <dbReference type="PIRSR" id="PIRSR000209-1"/>
    </source>
</evidence>
<dbReference type="GO" id="GO:0003958">
    <property type="term" value="F:NADPH-hemoprotein reductase activity"/>
    <property type="evidence" value="ECO:0007669"/>
    <property type="project" value="UniProtKB-UniRule"/>
</dbReference>
<feature type="binding site" description="axial binding residue" evidence="17">
    <location>
        <position position="410"/>
    </location>
    <ligand>
        <name>heme</name>
        <dbReference type="ChEBI" id="CHEBI:30413"/>
    </ligand>
    <ligandPart>
        <name>Fe</name>
        <dbReference type="ChEBI" id="CHEBI:18248"/>
    </ligandPart>
</feature>
<dbReference type="SUPFAM" id="SSF52218">
    <property type="entry name" value="Flavoproteins"/>
    <property type="match status" value="1"/>
</dbReference>
<evidence type="ECO:0000256" key="2">
    <source>
        <dbReference type="ARBA" id="ARBA00010018"/>
    </source>
</evidence>
<dbReference type="Gene3D" id="3.40.50.360">
    <property type="match status" value="1"/>
</dbReference>
<dbReference type="InterPro" id="IPR001128">
    <property type="entry name" value="Cyt_P450"/>
</dbReference>
<evidence type="ECO:0000256" key="5">
    <source>
        <dbReference type="ARBA" id="ARBA00022630"/>
    </source>
</evidence>
<evidence type="ECO:0000259" key="19">
    <source>
        <dbReference type="PROSITE" id="PS50902"/>
    </source>
</evidence>
<evidence type="ECO:0000256" key="16">
    <source>
        <dbReference type="PIRNR" id="PIRNR000209"/>
    </source>
</evidence>
<dbReference type="PROSITE" id="PS50902">
    <property type="entry name" value="FLAVODOXIN_LIKE"/>
    <property type="match status" value="1"/>
</dbReference>
<comment type="cofactor">
    <cofactor evidence="1 16 17">
        <name>heme</name>
        <dbReference type="ChEBI" id="CHEBI:30413"/>
    </cofactor>
</comment>
<keyword evidence="8 16" id="KW-0274">FAD</keyword>
<comment type="catalytic activity">
    <reaction evidence="15 16">
        <text>2 oxidized [cytochrome P450] + NADPH = 2 reduced [cytochrome P450] + NADP(+) + H(+)</text>
        <dbReference type="Rhea" id="RHEA:24040"/>
        <dbReference type="Rhea" id="RHEA-COMP:14627"/>
        <dbReference type="Rhea" id="RHEA-COMP:14628"/>
        <dbReference type="ChEBI" id="CHEBI:15378"/>
        <dbReference type="ChEBI" id="CHEBI:55376"/>
        <dbReference type="ChEBI" id="CHEBI:57783"/>
        <dbReference type="ChEBI" id="CHEBI:58349"/>
        <dbReference type="ChEBI" id="CHEBI:60344"/>
        <dbReference type="EC" id="1.6.2.4"/>
    </reaction>
</comment>
<keyword evidence="7 16" id="KW-0479">Metal-binding</keyword>
<evidence type="ECO:0000256" key="7">
    <source>
        <dbReference type="ARBA" id="ARBA00022723"/>
    </source>
</evidence>
<comment type="cofactor">
    <cofactor evidence="16">
        <name>FAD</name>
        <dbReference type="ChEBI" id="CHEBI:57692"/>
    </cofactor>
    <cofactor evidence="16">
        <name>FMN</name>
        <dbReference type="ChEBI" id="CHEBI:58210"/>
    </cofactor>
</comment>
<evidence type="ECO:0000256" key="8">
    <source>
        <dbReference type="ARBA" id="ARBA00022827"/>
    </source>
</evidence>
<dbReference type="Pfam" id="PF00067">
    <property type="entry name" value="p450"/>
    <property type="match status" value="1"/>
</dbReference>
<evidence type="ECO:0000256" key="11">
    <source>
        <dbReference type="ARBA" id="ARBA00023002"/>
    </source>
</evidence>
<dbReference type="Gene3D" id="3.40.50.80">
    <property type="entry name" value="Nucleotide-binding domain of ferredoxin-NADP reductase (FNR) module"/>
    <property type="match status" value="1"/>
</dbReference>
<dbReference type="InterPro" id="IPR008254">
    <property type="entry name" value="Flavodoxin/NO_synth"/>
</dbReference>
<name>A0AAN6RQR1_9PEZI</name>
<evidence type="ECO:0000256" key="4">
    <source>
        <dbReference type="ARBA" id="ARBA00022617"/>
    </source>
</evidence>
<comment type="similarity">
    <text evidence="2 16">In the N-terminal section; belongs to the cytochrome P450 family.</text>
</comment>
<dbReference type="Gene3D" id="1.10.630.10">
    <property type="entry name" value="Cytochrome P450"/>
    <property type="match status" value="1"/>
</dbReference>
<keyword evidence="12 16" id="KW-0408">Iron</keyword>
<dbReference type="AlphaFoldDB" id="A0AAN6RQR1"/>
<dbReference type="SUPFAM" id="SSF63380">
    <property type="entry name" value="Riboflavin synthase domain-like"/>
    <property type="match status" value="1"/>
</dbReference>
<dbReference type="GO" id="GO:0020037">
    <property type="term" value="F:heme binding"/>
    <property type="evidence" value="ECO:0007669"/>
    <property type="project" value="UniProtKB-UniRule"/>
</dbReference>
<dbReference type="CDD" id="cd06206">
    <property type="entry name" value="bifunctional_CYPOR"/>
    <property type="match status" value="1"/>
</dbReference>
<comment type="caution">
    <text evidence="21">The sequence shown here is derived from an EMBL/GenBank/DDBJ whole genome shotgun (WGS) entry which is preliminary data.</text>
</comment>
<dbReference type="Gene3D" id="2.40.30.10">
    <property type="entry name" value="Translation factors"/>
    <property type="match status" value="1"/>
</dbReference>
<dbReference type="GO" id="GO:0005506">
    <property type="term" value="F:iron ion binding"/>
    <property type="evidence" value="ECO:0007669"/>
    <property type="project" value="UniProtKB-UniRule"/>
</dbReference>
<dbReference type="InterPro" id="IPR029039">
    <property type="entry name" value="Flavoprotein-like_sf"/>
</dbReference>
<dbReference type="PANTHER" id="PTHR19384">
    <property type="entry name" value="NITRIC OXIDE SYNTHASE-RELATED"/>
    <property type="match status" value="1"/>
</dbReference>
<dbReference type="EC" id="1.6.2.4" evidence="16"/>
<evidence type="ECO:0000256" key="12">
    <source>
        <dbReference type="ARBA" id="ARBA00023004"/>
    </source>
</evidence>
<evidence type="ECO:0000256" key="15">
    <source>
        <dbReference type="ARBA" id="ARBA00049342"/>
    </source>
</evidence>
<keyword evidence="5 16" id="KW-0285">Flavoprotein</keyword>
<dbReference type="EMBL" id="MU855720">
    <property type="protein sequence ID" value="KAK3899957.1"/>
    <property type="molecule type" value="Genomic_DNA"/>
</dbReference>
<feature type="compositionally biased region" description="Polar residues" evidence="18">
    <location>
        <begin position="480"/>
        <end position="493"/>
    </location>
</feature>
<keyword evidence="22" id="KW-1185">Reference proteome</keyword>
<dbReference type="GO" id="GO:0005829">
    <property type="term" value="C:cytosol"/>
    <property type="evidence" value="ECO:0007669"/>
    <property type="project" value="TreeGrafter"/>
</dbReference>
<dbReference type="EC" id="1.14.14.1" evidence="16"/>
<keyword evidence="4 16" id="KW-0349">Heme</keyword>
<keyword evidence="6 16" id="KW-0288">FMN</keyword>
<dbReference type="InterPro" id="IPR002401">
    <property type="entry name" value="Cyt_P450_E_grp-I"/>
</dbReference>
<evidence type="ECO:0000256" key="1">
    <source>
        <dbReference type="ARBA" id="ARBA00001971"/>
    </source>
</evidence>
<evidence type="ECO:0000313" key="22">
    <source>
        <dbReference type="Proteomes" id="UP001303889"/>
    </source>
</evidence>
<reference evidence="21" key="2">
    <citation type="submission" date="2023-05" db="EMBL/GenBank/DDBJ databases">
        <authorList>
            <consortium name="Lawrence Berkeley National Laboratory"/>
            <person name="Steindorff A."/>
            <person name="Hensen N."/>
            <person name="Bonometti L."/>
            <person name="Westerberg I."/>
            <person name="Brannstrom I.O."/>
            <person name="Guillou S."/>
            <person name="Cros-Aarteil S."/>
            <person name="Calhoun S."/>
            <person name="Haridas S."/>
            <person name="Kuo A."/>
            <person name="Mondo S."/>
            <person name="Pangilinan J."/>
            <person name="Riley R."/>
            <person name="Labutti K."/>
            <person name="Andreopoulos B."/>
            <person name="Lipzen A."/>
            <person name="Chen C."/>
            <person name="Yanf M."/>
            <person name="Daum C."/>
            <person name="Ng V."/>
            <person name="Clum A."/>
            <person name="Ohm R."/>
            <person name="Martin F."/>
            <person name="Silar P."/>
            <person name="Natvig D."/>
            <person name="Lalanne C."/>
            <person name="Gautier V."/>
            <person name="Ament-Velasquez S.L."/>
            <person name="Kruys A."/>
            <person name="Hutchinson M.I."/>
            <person name="Powell A.J."/>
            <person name="Barry K."/>
            <person name="Miller A.N."/>
            <person name="Grigoriev I.V."/>
            <person name="Debuchy R."/>
            <person name="Gladieux P."/>
            <person name="Thoren M.H."/>
            <person name="Johannesson H."/>
        </authorList>
    </citation>
    <scope>NUCLEOTIDE SEQUENCE</scope>
    <source>
        <strain evidence="21">CBS 103.79</strain>
    </source>
</reference>
<dbReference type="SUPFAM" id="SSF48264">
    <property type="entry name" value="Cytochrome P450"/>
    <property type="match status" value="1"/>
</dbReference>
<dbReference type="FunFam" id="2.40.30.10:FF:000198">
    <property type="entry name" value="Bifunctional cytochrome P450/NADPH--P450 reductase"/>
    <property type="match status" value="1"/>
</dbReference>
<keyword evidence="13 16" id="KW-0503">Monooxygenase</keyword>
<sequence length="1080" mass="119132">MATRTDTIPIPTPRGLPIVGNAFDFDADLPLRTFQDFAETYGEIYRLNLPSGPTLVVSSQALVHELCDDKRFHKPVVGALAEVRNGVHDGLFTARQEETNWGIAHRILMPAFGPVSMQGTFSEMHEIASQLALKWARHGAHAPIMVTDDFTKLALDTLALCTMNFRFNSYYHDEMHPFITAMGDFLGESGSRAMRPSMASVFYRQATRKYWDDIEILRSTAEGVVDARKKSPGDRKDLLSAMLDGVDPKTGQKLSDSSIADNLVTFLIAGHETTSGLLSFAFYQLIKHPEAYRKARAEVDEVICKGPIKVEHMTKLPYIAAVLRETLRLCPTIPIISRATDKDEVIGGKYFVEKGQRFALLLAQSHIDPAVYGANAKDFVPERMLDGEFERLTKEFPDCWKPFGTGVRACIGRPFAWQEAILATTMLLQNFDFSFDDPSYELMYKQTLTTKPKDFYMRAALRDGMTPTDLEHRLSAKPAPTSQAGAQPGSTARNGRASGSKRANRPGGKPMSILYGSNTGTCESLAQRLAADAPAHGFAAAVEPMDAATQKLPTDGRPVVIVTASFEGQPPDNGTAFCGWLKGLSGKELDSVSYAVFGCGHRDWTQTFHQVPKFVDHVMDARGAARICEKGLADVAQGDMFTDFEQWEDDVFWPAIEAKYGTASAVADDEDLQDSLDVCFSSPRSSTLRQDVKEAAVVSEMVLTAGDAPPKRHIEVQLPEGMTYRAGDYLAVLPVNPKESINRVMRHFHLSWDSHITIGSDRWTALPTGSSVPVFEVLGAYVELAQPATKRGILRLADSTKDEATKLELQRLAGAAYADEVNRKRASVLDLLDRFPSVSLPFGAFLSLLPPIRPRQYSISSSPLSDPSRVALTYTLVHAPSLANPANKHIGVATSFLSSLAAGDRVNVSVRQSHSTFRLPAEAAMENTPIICAAAGSGLAPFRGFIQERAVLLAKGRRLAPALFFFGCRGPQMDDLYREELDRWQQMGAVDVRRAYSRVGPQETEAHGCKHVQDRLWHDKDDVKTLWERGAMVYVCGSRHVGEQVKKAMGKIVAGQATEEGVTQWYESVRKERYATDVFD</sequence>
<dbReference type="InterPro" id="IPR036396">
    <property type="entry name" value="Cyt_P450_sf"/>
</dbReference>
<evidence type="ECO:0000256" key="9">
    <source>
        <dbReference type="ARBA" id="ARBA00022857"/>
    </source>
</evidence>
<dbReference type="CDD" id="cd11068">
    <property type="entry name" value="CYP120A1"/>
    <property type="match status" value="1"/>
</dbReference>
<dbReference type="PRINTS" id="PR00463">
    <property type="entry name" value="EP450I"/>
</dbReference>
<keyword evidence="11 16" id="KW-0560">Oxidoreductase</keyword>
<dbReference type="InterPro" id="IPR023173">
    <property type="entry name" value="NADPH_Cyt_P450_Rdtase_alpha"/>
</dbReference>
<dbReference type="InterPro" id="IPR039261">
    <property type="entry name" value="FNR_nucleotide-bd"/>
</dbReference>
<dbReference type="PROSITE" id="PS00086">
    <property type="entry name" value="CYTOCHROME_P450"/>
    <property type="match status" value="1"/>
</dbReference>
<accession>A0AAN6RQR1</accession>
<dbReference type="Pfam" id="PF00258">
    <property type="entry name" value="Flavodoxin_1"/>
    <property type="match status" value="1"/>
</dbReference>
<dbReference type="FunFam" id="1.10.630.10:FF:000040">
    <property type="entry name" value="Bifunctional cytochrome P450/NADPH--P450 reductase"/>
    <property type="match status" value="1"/>
</dbReference>
<evidence type="ECO:0000256" key="13">
    <source>
        <dbReference type="ARBA" id="ARBA00023033"/>
    </source>
</evidence>
<dbReference type="GO" id="GO:0010181">
    <property type="term" value="F:FMN binding"/>
    <property type="evidence" value="ECO:0007669"/>
    <property type="project" value="UniProtKB-UniRule"/>
</dbReference>